<reference evidence="1 2" key="1">
    <citation type="submission" date="2018-07" db="EMBL/GenBank/DDBJ databases">
        <title>Whole genome sequence of Mycobacterium uberis.</title>
        <authorList>
            <person name="Benjak A."/>
        </authorList>
    </citation>
    <scope>NUCLEOTIDE SEQUENCE [LARGE SCALE GENOMIC DNA]</scope>
    <source>
        <strain evidence="1 2">Jura</strain>
    </source>
</reference>
<organism evidence="1 2">
    <name type="scientific">Mycobacterium uberis</name>
    <dbReference type="NCBI Taxonomy" id="2162698"/>
    <lineage>
        <taxon>Bacteria</taxon>
        <taxon>Bacillati</taxon>
        <taxon>Actinomycetota</taxon>
        <taxon>Actinomycetes</taxon>
        <taxon>Mycobacteriales</taxon>
        <taxon>Mycobacteriaceae</taxon>
        <taxon>Mycobacterium</taxon>
    </lineage>
</organism>
<comment type="caution">
    <text evidence="1">The sequence shown here is derived from an EMBL/GenBank/DDBJ whole genome shotgun (WGS) entry which is preliminary data.</text>
</comment>
<evidence type="ECO:0000313" key="1">
    <source>
        <dbReference type="EMBL" id="RFD26707.1"/>
    </source>
</evidence>
<dbReference type="AlphaFoldDB" id="A0A3E1HK01"/>
<name>A0A3E1HK01_9MYCO</name>
<evidence type="ECO:0000313" key="2">
    <source>
        <dbReference type="Proteomes" id="UP000258522"/>
    </source>
</evidence>
<proteinExistence type="predicted"/>
<accession>A0A3E1HK01</accession>
<dbReference type="EMBL" id="QAYL01000002">
    <property type="protein sequence ID" value="RFD26707.1"/>
    <property type="molecule type" value="Genomic_DNA"/>
</dbReference>
<sequence length="77" mass="8847">MRGYEPAFIRVALQGIRDMIALVTREHIALRFADADINRLDCMNVLTLDIILRLIFGITEPNIKDKLTNHLQDITNI</sequence>
<dbReference type="OrthoDB" id="7376058at2"/>
<gene>
    <name evidence="1" type="ORF">MUBE_02275</name>
</gene>
<dbReference type="RefSeq" id="WP_116539332.1">
    <property type="nucleotide sequence ID" value="NZ_QAYL01000002.1"/>
</dbReference>
<keyword evidence="2" id="KW-1185">Reference proteome</keyword>
<protein>
    <submittedName>
        <fullName evidence="1">Uncharacterized protein</fullName>
    </submittedName>
</protein>
<dbReference type="Proteomes" id="UP000258522">
    <property type="component" value="Unassembled WGS sequence"/>
</dbReference>